<name>A0A9N9FC42_9GLOM</name>
<accession>A0A9N9FC42</accession>
<proteinExistence type="predicted"/>
<dbReference type="AlphaFoldDB" id="A0A9N9FC42"/>
<evidence type="ECO:0000313" key="2">
    <source>
        <dbReference type="Proteomes" id="UP000789405"/>
    </source>
</evidence>
<comment type="caution">
    <text evidence="1">The sequence shown here is derived from an EMBL/GenBank/DDBJ whole genome shotgun (WGS) entry which is preliminary data.</text>
</comment>
<gene>
    <name evidence="1" type="ORF">DERYTH_LOCUS4075</name>
</gene>
<evidence type="ECO:0000313" key="1">
    <source>
        <dbReference type="EMBL" id="CAG8525268.1"/>
    </source>
</evidence>
<organism evidence="1 2">
    <name type="scientific">Dentiscutata erythropus</name>
    <dbReference type="NCBI Taxonomy" id="1348616"/>
    <lineage>
        <taxon>Eukaryota</taxon>
        <taxon>Fungi</taxon>
        <taxon>Fungi incertae sedis</taxon>
        <taxon>Mucoromycota</taxon>
        <taxon>Glomeromycotina</taxon>
        <taxon>Glomeromycetes</taxon>
        <taxon>Diversisporales</taxon>
        <taxon>Gigasporaceae</taxon>
        <taxon>Dentiscutata</taxon>
    </lineage>
</organism>
<dbReference type="EMBL" id="CAJVPY010001517">
    <property type="protein sequence ID" value="CAG8525268.1"/>
    <property type="molecule type" value="Genomic_DNA"/>
</dbReference>
<protein>
    <submittedName>
        <fullName evidence="1">26765_t:CDS:1</fullName>
    </submittedName>
</protein>
<reference evidence="1" key="1">
    <citation type="submission" date="2021-06" db="EMBL/GenBank/DDBJ databases">
        <authorList>
            <person name="Kallberg Y."/>
            <person name="Tangrot J."/>
            <person name="Rosling A."/>
        </authorList>
    </citation>
    <scope>NUCLEOTIDE SEQUENCE</scope>
    <source>
        <strain evidence="1">MA453B</strain>
    </source>
</reference>
<sequence>MEASINKLTVAKTTKYLRKTSISYTLTQALPLGLRLAHIDSTIPRDCPWCPNKQQKWNIL</sequence>
<dbReference type="Proteomes" id="UP000789405">
    <property type="component" value="Unassembled WGS sequence"/>
</dbReference>
<keyword evidence="2" id="KW-1185">Reference proteome</keyword>